<dbReference type="GO" id="GO:0003824">
    <property type="term" value="F:catalytic activity"/>
    <property type="evidence" value="ECO:0007669"/>
    <property type="project" value="UniProtKB-ARBA"/>
</dbReference>
<dbReference type="InterPro" id="IPR052155">
    <property type="entry name" value="Biofilm_reg_signaling"/>
</dbReference>
<feature type="region of interest" description="Disordered" evidence="1">
    <location>
        <begin position="691"/>
        <end position="717"/>
    </location>
</feature>
<dbReference type="PROSITE" id="PS50887">
    <property type="entry name" value="GGDEF"/>
    <property type="match status" value="1"/>
</dbReference>
<name>A0A9E8CT63_9HYPH</name>
<gene>
    <name evidence="5" type="ORF">NWE54_05970</name>
</gene>
<dbReference type="Gene3D" id="3.30.70.270">
    <property type="match status" value="1"/>
</dbReference>
<dbReference type="InterPro" id="IPR043128">
    <property type="entry name" value="Rev_trsase/Diguanyl_cyclase"/>
</dbReference>
<dbReference type="SUPFAM" id="SSF55785">
    <property type="entry name" value="PYP-like sensor domain (PAS domain)"/>
    <property type="match status" value="2"/>
</dbReference>
<dbReference type="InterPro" id="IPR035919">
    <property type="entry name" value="EAL_sf"/>
</dbReference>
<dbReference type="EMBL" id="CP102774">
    <property type="protein sequence ID" value="UZF88331.1"/>
    <property type="molecule type" value="Genomic_DNA"/>
</dbReference>
<evidence type="ECO:0000313" key="5">
    <source>
        <dbReference type="EMBL" id="UZF88331.1"/>
    </source>
</evidence>
<dbReference type="Pfam" id="PF00990">
    <property type="entry name" value="GGDEF"/>
    <property type="match status" value="1"/>
</dbReference>
<dbReference type="CDD" id="cd01949">
    <property type="entry name" value="GGDEF"/>
    <property type="match status" value="1"/>
</dbReference>
<dbReference type="InterPro" id="IPR000014">
    <property type="entry name" value="PAS"/>
</dbReference>
<dbReference type="InterPro" id="IPR035965">
    <property type="entry name" value="PAS-like_dom_sf"/>
</dbReference>
<dbReference type="SMART" id="SM00267">
    <property type="entry name" value="GGDEF"/>
    <property type="match status" value="1"/>
</dbReference>
<dbReference type="Gene3D" id="3.30.450.20">
    <property type="entry name" value="PAS domain"/>
    <property type="match status" value="2"/>
</dbReference>
<dbReference type="PROSITE" id="PS50112">
    <property type="entry name" value="PAS"/>
    <property type="match status" value="1"/>
</dbReference>
<dbReference type="PROSITE" id="PS50883">
    <property type="entry name" value="EAL"/>
    <property type="match status" value="1"/>
</dbReference>
<evidence type="ECO:0000259" key="4">
    <source>
        <dbReference type="PROSITE" id="PS50887"/>
    </source>
</evidence>
<protein>
    <submittedName>
        <fullName evidence="5">EAL domain-containing protein</fullName>
    </submittedName>
</protein>
<dbReference type="Gene3D" id="3.20.20.450">
    <property type="entry name" value="EAL domain"/>
    <property type="match status" value="1"/>
</dbReference>
<dbReference type="CDD" id="cd01948">
    <property type="entry name" value="EAL"/>
    <property type="match status" value="1"/>
</dbReference>
<evidence type="ECO:0000259" key="3">
    <source>
        <dbReference type="PROSITE" id="PS50883"/>
    </source>
</evidence>
<dbReference type="PANTHER" id="PTHR44757">
    <property type="entry name" value="DIGUANYLATE CYCLASE DGCP"/>
    <property type="match status" value="1"/>
</dbReference>
<dbReference type="SMART" id="SM00091">
    <property type="entry name" value="PAS"/>
    <property type="match status" value="2"/>
</dbReference>
<dbReference type="SMART" id="SM00052">
    <property type="entry name" value="EAL"/>
    <property type="match status" value="1"/>
</dbReference>
<proteinExistence type="predicted"/>
<accession>A0A9E8CT63</accession>
<evidence type="ECO:0000256" key="1">
    <source>
        <dbReference type="SAM" id="MobiDB-lite"/>
    </source>
</evidence>
<dbReference type="SUPFAM" id="SSF55073">
    <property type="entry name" value="Nucleotide cyclase"/>
    <property type="match status" value="1"/>
</dbReference>
<dbReference type="FunFam" id="3.30.70.270:FF:000001">
    <property type="entry name" value="Diguanylate cyclase domain protein"/>
    <property type="match status" value="1"/>
</dbReference>
<reference evidence="5" key="1">
    <citation type="submission" date="2022-08" db="EMBL/GenBank/DDBJ databases">
        <title>Complete Genome Sequences of 2 Bosea sp. soil isolates.</title>
        <authorList>
            <person name="Alvarez Arevalo M."/>
            <person name="Sterndorff E.B."/>
            <person name="Faurdal D."/>
            <person name="Joergensen T.S."/>
            <person name="Weber T."/>
        </authorList>
    </citation>
    <scope>NUCLEOTIDE SEQUENCE</scope>
    <source>
        <strain evidence="5">NBC_00436</strain>
    </source>
</reference>
<feature type="domain" description="GGDEF" evidence="4">
    <location>
        <begin position="288"/>
        <end position="421"/>
    </location>
</feature>
<feature type="domain" description="EAL" evidence="3">
    <location>
        <begin position="430"/>
        <end position="685"/>
    </location>
</feature>
<sequence>MTTESANRSFTVDSVLLNAVLEHVDQGILMVDANGYVAVCNQRAMDLLGLPSELMHSNPSFEAVKRWQMEQGEFGTVTDKLLRAIKYEGINVEILDYERQRPDGTVLEIRTNRLPNGGMVRTFTDITIRKAAETAIRVSEERLRLALKASRMAAWELDLETKWVDRSENSMTLLGLSSGPSADFMARVPADDHERIATFGQAVMADGSGATEVRYLLPTGVQTWLALRAERKDEKRLIGLTFDIADRKAAEGAIWQTANHDPLTGLANRALFQVCLNEALERAEASGSGVGLLLLDLDDFKDVNDTLGHAVGDLLLQETALRLRTFVGEDDTVARLGGDEFAIVLAGIESGREAVSRAAEIVEALRAPFQHETRALSTTVSIGLASFPEHHRDPVELMKDADIALYRAKEQGRCQAVVYTSAARETMEQRVTIAHDVRIGIAAQQFVPFYQPKVSLTGGGIVGFEALARWKHDVKGILTPAYFGSVFSEQAISLALGEQMIRQVAGDIRSWLDLGLECGRIAVNLSTAEIADPKLARRILHILEDAHVPTAHFEVEVTETAFLGRRTAAASSVLNELHEAGVSIALDDFGTGFASLLHLKQFPVDHIKIDQSFVRNVITNGSDTAIVTAIVSLGHAMGMRTTAEGVETIEQAARLRDTGCDSAQGYLYEKPLEGARVPAIMRDWDKAQAGILSRQRNSVPPGSSEVPPKRRSALRPH</sequence>
<dbReference type="Pfam" id="PF12860">
    <property type="entry name" value="PAS_7"/>
    <property type="match status" value="1"/>
</dbReference>
<dbReference type="PANTHER" id="PTHR44757:SF2">
    <property type="entry name" value="BIOFILM ARCHITECTURE MAINTENANCE PROTEIN MBAA"/>
    <property type="match status" value="1"/>
</dbReference>
<dbReference type="InterPro" id="IPR000160">
    <property type="entry name" value="GGDEF_dom"/>
</dbReference>
<evidence type="ECO:0000259" key="2">
    <source>
        <dbReference type="PROSITE" id="PS50112"/>
    </source>
</evidence>
<feature type="domain" description="PAS" evidence="2">
    <location>
        <begin position="13"/>
        <end position="53"/>
    </location>
</feature>
<dbReference type="InterPro" id="IPR029787">
    <property type="entry name" value="Nucleotide_cyclase"/>
</dbReference>
<dbReference type="CDD" id="cd00130">
    <property type="entry name" value="PAS"/>
    <property type="match status" value="1"/>
</dbReference>
<dbReference type="InterPro" id="IPR001633">
    <property type="entry name" value="EAL_dom"/>
</dbReference>
<dbReference type="Pfam" id="PF00563">
    <property type="entry name" value="EAL"/>
    <property type="match status" value="1"/>
</dbReference>
<dbReference type="SUPFAM" id="SSF141868">
    <property type="entry name" value="EAL domain-like"/>
    <property type="match status" value="1"/>
</dbReference>
<dbReference type="NCBIfam" id="TIGR00254">
    <property type="entry name" value="GGDEF"/>
    <property type="match status" value="1"/>
</dbReference>
<dbReference type="AlphaFoldDB" id="A0A9E8CT63"/>
<organism evidence="5">
    <name type="scientific">Bosea sp. NBC_00436</name>
    <dbReference type="NCBI Taxonomy" id="2969620"/>
    <lineage>
        <taxon>Bacteria</taxon>
        <taxon>Pseudomonadati</taxon>
        <taxon>Pseudomonadota</taxon>
        <taxon>Alphaproteobacteria</taxon>
        <taxon>Hyphomicrobiales</taxon>
        <taxon>Boseaceae</taxon>
        <taxon>Bosea</taxon>
    </lineage>
</organism>